<name>A0ABQ7U4N9_SOLTU</name>
<organism evidence="1 2">
    <name type="scientific">Solanum tuberosum</name>
    <name type="common">Potato</name>
    <dbReference type="NCBI Taxonomy" id="4113"/>
    <lineage>
        <taxon>Eukaryota</taxon>
        <taxon>Viridiplantae</taxon>
        <taxon>Streptophyta</taxon>
        <taxon>Embryophyta</taxon>
        <taxon>Tracheophyta</taxon>
        <taxon>Spermatophyta</taxon>
        <taxon>Magnoliopsida</taxon>
        <taxon>eudicotyledons</taxon>
        <taxon>Gunneridae</taxon>
        <taxon>Pentapetalae</taxon>
        <taxon>asterids</taxon>
        <taxon>lamiids</taxon>
        <taxon>Solanales</taxon>
        <taxon>Solanaceae</taxon>
        <taxon>Solanoideae</taxon>
        <taxon>Solaneae</taxon>
        <taxon>Solanum</taxon>
    </lineage>
</organism>
<evidence type="ECO:0000313" key="2">
    <source>
        <dbReference type="Proteomes" id="UP000826656"/>
    </source>
</evidence>
<accession>A0ABQ7U4N9</accession>
<comment type="caution">
    <text evidence="1">The sequence shown here is derived from an EMBL/GenBank/DDBJ whole genome shotgun (WGS) entry which is preliminary data.</text>
</comment>
<gene>
    <name evidence="1" type="ORF">KY290_033688</name>
</gene>
<keyword evidence="2" id="KW-1185">Reference proteome</keyword>
<reference evidence="1 2" key="1">
    <citation type="journal article" date="2021" name="bioRxiv">
        <title>Chromosome-scale and haplotype-resolved genome assembly of a tetraploid potato cultivar.</title>
        <authorList>
            <person name="Sun H."/>
            <person name="Jiao W.-B."/>
            <person name="Krause K."/>
            <person name="Campoy J.A."/>
            <person name="Goel M."/>
            <person name="Folz-Donahue K."/>
            <person name="Kukat C."/>
            <person name="Huettel B."/>
            <person name="Schneeberger K."/>
        </authorList>
    </citation>
    <scope>NUCLEOTIDE SEQUENCE [LARGE SCALE GENOMIC DNA]</scope>
    <source>
        <strain evidence="1">SolTubOtavaFocal</strain>
        <tissue evidence="1">Leaves</tissue>
    </source>
</reference>
<protein>
    <submittedName>
        <fullName evidence="1">Uncharacterized protein</fullName>
    </submittedName>
</protein>
<evidence type="ECO:0000313" key="1">
    <source>
        <dbReference type="EMBL" id="KAH0740645.1"/>
    </source>
</evidence>
<dbReference type="EMBL" id="JAIVGD010000026">
    <property type="protein sequence ID" value="KAH0740645.1"/>
    <property type="molecule type" value="Genomic_DNA"/>
</dbReference>
<dbReference type="Proteomes" id="UP000826656">
    <property type="component" value="Unassembled WGS sequence"/>
</dbReference>
<proteinExistence type="predicted"/>
<sequence>MGLLVEGRFGTMGLCMANDRGDLMDFLMEVGQGSNLKVVELVVVVGWRGSTAGEDEHGRWTIEEVGGTCHINKASYKMLVHHTPKKGW</sequence>